<dbReference type="GO" id="GO:0004564">
    <property type="term" value="F:beta-fructofuranosidase activity"/>
    <property type="evidence" value="ECO:0007669"/>
    <property type="project" value="UniProtKB-EC"/>
</dbReference>
<dbReference type="PANTHER" id="PTHR43101:SF1">
    <property type="entry name" value="BETA-FRUCTOSIDASE"/>
    <property type="match status" value="1"/>
</dbReference>
<dbReference type="AlphaFoldDB" id="A0A4U9DF45"/>
<name>A0A4U9DF45_RAOTE</name>
<evidence type="ECO:0000256" key="2">
    <source>
        <dbReference type="ARBA" id="ARBA00022801"/>
    </source>
</evidence>
<evidence type="ECO:0000313" key="5">
    <source>
        <dbReference type="EMBL" id="VTN14733.1"/>
    </source>
</evidence>
<organism evidence="5 6">
    <name type="scientific">Raoultella terrigena</name>
    <name type="common">Klebsiella terrigena</name>
    <dbReference type="NCBI Taxonomy" id="577"/>
    <lineage>
        <taxon>Bacteria</taxon>
        <taxon>Pseudomonadati</taxon>
        <taxon>Pseudomonadota</taxon>
        <taxon>Gammaproteobacteria</taxon>
        <taxon>Enterobacterales</taxon>
        <taxon>Enterobacteriaceae</taxon>
        <taxon>Klebsiella/Raoultella group</taxon>
        <taxon>Raoultella</taxon>
    </lineage>
</organism>
<dbReference type="InterPro" id="IPR013148">
    <property type="entry name" value="Glyco_hydro_32_N"/>
</dbReference>
<gene>
    <name evidence="5" type="primary">scrB_2</name>
    <name evidence="5" type="ORF">NCTC9185_06801</name>
</gene>
<sequence length="171" mass="19025">MLALPKGYTGHVRDPKVWQHEGRWFMVLGPRICKSAVRCCCSAPRICTSGSGRRNCGSDLNGLRDAGYMWECPDLFPLADQHILICCPQGIAREADRYLNTYPAVWTAGRFDYASARFDHGALYELDAGFEFYAPQTMLAADGRRLLVGWMGVPDGEEMRQPTLATAGSTR</sequence>
<accession>A0A4U9DF45</accession>
<evidence type="ECO:0000313" key="6">
    <source>
        <dbReference type="Proteomes" id="UP000339249"/>
    </source>
</evidence>
<comment type="similarity">
    <text evidence="1">Belongs to the glycosyl hydrolase 32 family.</text>
</comment>
<protein>
    <submittedName>
        <fullName evidence="5">Sucrose-6-phosphate hydrolase</fullName>
        <ecNumber evidence="5">3.2.1.26</ecNumber>
    </submittedName>
</protein>
<dbReference type="InterPro" id="IPR051214">
    <property type="entry name" value="GH32_Enzymes"/>
</dbReference>
<evidence type="ECO:0000256" key="1">
    <source>
        <dbReference type="ARBA" id="ARBA00009902"/>
    </source>
</evidence>
<feature type="domain" description="Glycosyl hydrolase family 32 N-terminal" evidence="4">
    <location>
        <begin position="4"/>
        <end position="162"/>
    </location>
</feature>
<evidence type="ECO:0000256" key="3">
    <source>
        <dbReference type="ARBA" id="ARBA00023295"/>
    </source>
</evidence>
<keyword evidence="2 5" id="KW-0378">Hydrolase</keyword>
<dbReference type="InterPro" id="IPR023296">
    <property type="entry name" value="Glyco_hydro_beta-prop_sf"/>
</dbReference>
<dbReference type="EMBL" id="CABDVU010000001">
    <property type="protein sequence ID" value="VTN14733.1"/>
    <property type="molecule type" value="Genomic_DNA"/>
</dbReference>
<keyword evidence="3 5" id="KW-0326">Glycosidase</keyword>
<dbReference type="Proteomes" id="UP000339249">
    <property type="component" value="Unassembled WGS sequence"/>
</dbReference>
<dbReference type="Gene3D" id="2.115.10.20">
    <property type="entry name" value="Glycosyl hydrolase domain, family 43"/>
    <property type="match status" value="1"/>
</dbReference>
<dbReference type="SUPFAM" id="SSF75005">
    <property type="entry name" value="Arabinanase/levansucrase/invertase"/>
    <property type="match status" value="1"/>
</dbReference>
<evidence type="ECO:0000259" key="4">
    <source>
        <dbReference type="Pfam" id="PF00251"/>
    </source>
</evidence>
<dbReference type="PANTHER" id="PTHR43101">
    <property type="entry name" value="BETA-FRUCTOSIDASE"/>
    <property type="match status" value="1"/>
</dbReference>
<dbReference type="Pfam" id="PF00251">
    <property type="entry name" value="Glyco_hydro_32N"/>
    <property type="match status" value="1"/>
</dbReference>
<proteinExistence type="inferred from homology"/>
<reference evidence="5 6" key="1">
    <citation type="submission" date="2019-04" db="EMBL/GenBank/DDBJ databases">
        <authorList>
            <consortium name="Pathogen Informatics"/>
        </authorList>
    </citation>
    <scope>NUCLEOTIDE SEQUENCE [LARGE SCALE GENOMIC DNA]</scope>
    <source>
        <strain evidence="5 6">NCTC9185</strain>
    </source>
</reference>
<dbReference type="EC" id="3.2.1.26" evidence="5"/>